<reference evidence="2 3" key="1">
    <citation type="submission" date="2014-04" db="EMBL/GenBank/DDBJ databases">
        <authorList>
            <consortium name="DOE Joint Genome Institute"/>
            <person name="Kuo A."/>
            <person name="Kohler A."/>
            <person name="Jargeat P."/>
            <person name="Nagy L.G."/>
            <person name="Floudas D."/>
            <person name="Copeland A."/>
            <person name="Barry K.W."/>
            <person name="Cichocki N."/>
            <person name="Veneault-Fourrey C."/>
            <person name="LaButti K."/>
            <person name="Lindquist E.A."/>
            <person name="Lipzen A."/>
            <person name="Lundell T."/>
            <person name="Morin E."/>
            <person name="Murat C."/>
            <person name="Sun H."/>
            <person name="Tunlid A."/>
            <person name="Henrissat B."/>
            <person name="Grigoriev I.V."/>
            <person name="Hibbett D.S."/>
            <person name="Martin F."/>
            <person name="Nordberg H.P."/>
            <person name="Cantor M.N."/>
            <person name="Hua S.X."/>
        </authorList>
    </citation>
    <scope>NUCLEOTIDE SEQUENCE [LARGE SCALE GENOMIC DNA]</scope>
    <source>
        <strain evidence="2 3">Ve08.2h10</strain>
    </source>
</reference>
<dbReference type="OrthoDB" id="2653524at2759"/>
<name>A0A0D0BR46_9AGAM</name>
<evidence type="ECO:0000313" key="2">
    <source>
        <dbReference type="EMBL" id="KIK73947.1"/>
    </source>
</evidence>
<sequence length="271" mass="30605">MADTPFPRLSKSSFQVVQTWLHRRGAAIEVALACPVLESQKAEFAELLMVEGRQISAFITAYPNSNNLSIDPSLTKLILQCQASQSALAVLTSMSDSSWAEKPKARPSDVSHVPLPATQQWWRPFHEAARKQVFLSPTAGVESSDADHFQYLQKTHGDLRERLIFADSELRRNFDKVHTTSAAQVSKRDTLQRRLELYQVMVNLLKERNTDLQERAEKSEALATVQREELQDLRRQLAELESLSTGARMPDISYPGNTVLQSESLSDLFHK</sequence>
<evidence type="ECO:0000256" key="1">
    <source>
        <dbReference type="SAM" id="Coils"/>
    </source>
</evidence>
<accession>A0A0D0BR46</accession>
<keyword evidence="3" id="KW-1185">Reference proteome</keyword>
<dbReference type="HOGENOM" id="CLU_086108_0_0_1"/>
<protein>
    <submittedName>
        <fullName evidence="2">Uncharacterized protein</fullName>
    </submittedName>
</protein>
<dbReference type="AlphaFoldDB" id="A0A0D0BR46"/>
<gene>
    <name evidence="2" type="ORF">PAXRUDRAFT_20349</name>
</gene>
<dbReference type="InParanoid" id="A0A0D0BR46"/>
<feature type="coiled-coil region" evidence="1">
    <location>
        <begin position="188"/>
        <end position="243"/>
    </location>
</feature>
<organism evidence="2 3">
    <name type="scientific">Paxillus rubicundulus Ve08.2h10</name>
    <dbReference type="NCBI Taxonomy" id="930991"/>
    <lineage>
        <taxon>Eukaryota</taxon>
        <taxon>Fungi</taxon>
        <taxon>Dikarya</taxon>
        <taxon>Basidiomycota</taxon>
        <taxon>Agaricomycotina</taxon>
        <taxon>Agaricomycetes</taxon>
        <taxon>Agaricomycetidae</taxon>
        <taxon>Boletales</taxon>
        <taxon>Paxilineae</taxon>
        <taxon>Paxillaceae</taxon>
        <taxon>Paxillus</taxon>
    </lineage>
</organism>
<reference evidence="3" key="2">
    <citation type="submission" date="2015-01" db="EMBL/GenBank/DDBJ databases">
        <title>Evolutionary Origins and Diversification of the Mycorrhizal Mutualists.</title>
        <authorList>
            <consortium name="DOE Joint Genome Institute"/>
            <consortium name="Mycorrhizal Genomics Consortium"/>
            <person name="Kohler A."/>
            <person name="Kuo A."/>
            <person name="Nagy L.G."/>
            <person name="Floudas D."/>
            <person name="Copeland A."/>
            <person name="Barry K.W."/>
            <person name="Cichocki N."/>
            <person name="Veneault-Fourrey C."/>
            <person name="LaButti K."/>
            <person name="Lindquist E.A."/>
            <person name="Lipzen A."/>
            <person name="Lundell T."/>
            <person name="Morin E."/>
            <person name="Murat C."/>
            <person name="Riley R."/>
            <person name="Ohm R."/>
            <person name="Sun H."/>
            <person name="Tunlid A."/>
            <person name="Henrissat B."/>
            <person name="Grigoriev I.V."/>
            <person name="Hibbett D.S."/>
            <person name="Martin F."/>
        </authorList>
    </citation>
    <scope>NUCLEOTIDE SEQUENCE [LARGE SCALE GENOMIC DNA]</scope>
    <source>
        <strain evidence="3">Ve08.2h10</strain>
    </source>
</reference>
<dbReference type="Proteomes" id="UP000054538">
    <property type="component" value="Unassembled WGS sequence"/>
</dbReference>
<dbReference type="EMBL" id="KN829286">
    <property type="protein sequence ID" value="KIK73947.1"/>
    <property type="molecule type" value="Genomic_DNA"/>
</dbReference>
<proteinExistence type="predicted"/>
<evidence type="ECO:0000313" key="3">
    <source>
        <dbReference type="Proteomes" id="UP000054538"/>
    </source>
</evidence>
<keyword evidence="1" id="KW-0175">Coiled coil</keyword>